<protein>
    <submittedName>
        <fullName evidence="1">Uncharacterized protein</fullName>
    </submittedName>
</protein>
<gene>
    <name evidence="1" type="ORF">C7S16_4095</name>
</gene>
<accession>A0AAW9CY87</accession>
<evidence type="ECO:0000313" key="2">
    <source>
        <dbReference type="Proteomes" id="UP001272137"/>
    </source>
</evidence>
<dbReference type="EMBL" id="QXCT01000002">
    <property type="protein sequence ID" value="MDW9255590.1"/>
    <property type="molecule type" value="Genomic_DNA"/>
</dbReference>
<name>A0AAW9CY87_BURTH</name>
<comment type="caution">
    <text evidence="1">The sequence shown here is derived from an EMBL/GenBank/DDBJ whole genome shotgun (WGS) entry which is preliminary data.</text>
</comment>
<organism evidence="1 2">
    <name type="scientific">Burkholderia thailandensis</name>
    <dbReference type="NCBI Taxonomy" id="57975"/>
    <lineage>
        <taxon>Bacteria</taxon>
        <taxon>Pseudomonadati</taxon>
        <taxon>Pseudomonadota</taxon>
        <taxon>Betaproteobacteria</taxon>
        <taxon>Burkholderiales</taxon>
        <taxon>Burkholderiaceae</taxon>
        <taxon>Burkholderia</taxon>
        <taxon>pseudomallei group</taxon>
    </lineage>
</organism>
<evidence type="ECO:0000313" key="1">
    <source>
        <dbReference type="EMBL" id="MDW9255590.1"/>
    </source>
</evidence>
<sequence>MPATVRTGAPRRSARLRSPCAAHAATHGGAPVVGIVIGRLRSEAV</sequence>
<reference evidence="1" key="1">
    <citation type="submission" date="2018-08" db="EMBL/GenBank/DDBJ databases">
        <title>Identification of Burkholderia cepacia strains that express a Burkholderia pseudomallei-like capsular polysaccharide.</title>
        <authorList>
            <person name="Burtnick M.N."/>
            <person name="Vongsouvath M."/>
            <person name="Newton P."/>
            <person name="Wuthiekanun V."/>
            <person name="Limmathurotsakul D."/>
            <person name="Brett P.J."/>
            <person name="Chantratita N."/>
            <person name="Dance D.A."/>
        </authorList>
    </citation>
    <scope>NUCLEOTIDE SEQUENCE</scope>
    <source>
        <strain evidence="1">SBXCC001</strain>
    </source>
</reference>
<dbReference type="AlphaFoldDB" id="A0AAW9CY87"/>
<proteinExistence type="predicted"/>
<dbReference type="Proteomes" id="UP001272137">
    <property type="component" value="Unassembled WGS sequence"/>
</dbReference>